<dbReference type="Pfam" id="PF00563">
    <property type="entry name" value="EAL"/>
    <property type="match status" value="1"/>
</dbReference>
<dbReference type="CDD" id="cd01948">
    <property type="entry name" value="EAL"/>
    <property type="match status" value="1"/>
</dbReference>
<dbReference type="InterPro" id="IPR001610">
    <property type="entry name" value="PAC"/>
</dbReference>
<dbReference type="InterPro" id="IPR035965">
    <property type="entry name" value="PAS-like_dom_sf"/>
</dbReference>
<feature type="transmembrane region" description="Helical" evidence="8">
    <location>
        <begin position="201"/>
        <end position="219"/>
    </location>
</feature>
<feature type="domain" description="GGDEF" evidence="12">
    <location>
        <begin position="842"/>
        <end position="975"/>
    </location>
</feature>
<dbReference type="RefSeq" id="WP_180284577.1">
    <property type="nucleotide sequence ID" value="NZ_JABFDB010000021.1"/>
</dbReference>
<dbReference type="PROSITE" id="PS50883">
    <property type="entry name" value="EAL"/>
    <property type="match status" value="1"/>
</dbReference>
<keyword evidence="14" id="KW-1185">Reference proteome</keyword>
<dbReference type="NCBIfam" id="TIGR00254">
    <property type="entry name" value="GGDEF"/>
    <property type="match status" value="1"/>
</dbReference>
<name>A0ABX2TF39_9PROT</name>
<comment type="caution">
    <text evidence="13">The sequence shown here is derived from an EMBL/GenBank/DDBJ whole genome shotgun (WGS) entry which is preliminary data.</text>
</comment>
<dbReference type="SUPFAM" id="SSF55073">
    <property type="entry name" value="Nucleotide cyclase"/>
    <property type="match status" value="1"/>
</dbReference>
<feature type="transmembrane region" description="Helical" evidence="8">
    <location>
        <begin position="118"/>
        <end position="139"/>
    </location>
</feature>
<dbReference type="SUPFAM" id="SSF111352">
    <property type="entry name" value="Ammonium transporter"/>
    <property type="match status" value="1"/>
</dbReference>
<dbReference type="PANTHER" id="PTHR44757">
    <property type="entry name" value="DIGUANYLATE CYCLASE DGCP"/>
    <property type="match status" value="1"/>
</dbReference>
<dbReference type="SMART" id="SM00086">
    <property type="entry name" value="PAC"/>
    <property type="match status" value="2"/>
</dbReference>
<feature type="transmembrane region" description="Helical" evidence="8">
    <location>
        <begin position="314"/>
        <end position="335"/>
    </location>
</feature>
<feature type="domain" description="PAS" evidence="9">
    <location>
        <begin position="562"/>
        <end position="632"/>
    </location>
</feature>
<evidence type="ECO:0000256" key="2">
    <source>
        <dbReference type="ARBA" id="ARBA00005887"/>
    </source>
</evidence>
<feature type="transmembrane region" description="Helical" evidence="8">
    <location>
        <begin position="6"/>
        <end position="28"/>
    </location>
</feature>
<dbReference type="InterPro" id="IPR029787">
    <property type="entry name" value="Nucleotide_cyclase"/>
</dbReference>
<evidence type="ECO:0000256" key="4">
    <source>
        <dbReference type="ARBA" id="ARBA00022692"/>
    </source>
</evidence>
<dbReference type="InterPro" id="IPR029020">
    <property type="entry name" value="Ammonium/urea_transptr"/>
</dbReference>
<sequence length="1254" mass="135587">MNLELQDLLWLATATSLVMIMQAGFLCLETGLTRSKNNINVAMKNVADFVISIVAFWVVGYALMFGYSEGGWIGTSNFLLDGASSPAHSIFFLFQAMFCATAVTIISGALAERMTFSGYILVSLVIAGFVYPLFGHWAWNGLETGKLAGWLGAAGYVDWAGSSVVHQTGGWAALALLILVGPRLGRFDEKTGTPRPVAMSNLPLAAMGVLLLCFGWIGFNGGSTLKLELRIATIIANTCLGASTGGIAALLLAWMRLGKADVGALLNGILAGMVAVTANCHAVSFASAAAIGAIGGLIAVVLEQLLLRLRIDDAVGAIPVHLGAGVWGIVAVALFGRPELLGTGLTFWEQLAVQLQGIAACFAVAFLLPLTLFWLCSRVLPFRVPPDAETVGLNVSEHGAKNEMHDLYEGFHEQARTGDMSLRITADPFTEAGQIAVRYNFVMDRLEEAVARTDAIVRVATDAIFIFSAEGHPLFHNQAAAEMFGYHDEDLKLLGLKDLLLGGAAFNDESGIVEALALHADGSTFPVEVTSGITVSHVGRLRIFTFRNIAERKRAERAVRDSEARFRAVFNEAAMGMVMIARNGEVLDANATFTTMLDRPFDGLVGIQFWQVGHPNDRATLQIAVEHVAGGVRMKDAVEARLLCGSGAVIWGRLSLTHARVTGHPDPVALAVVEDITQARRNAEALRLAASVFENTTEAIAIFDGHDGIETVNVAFTQILGYAEREAKGLSLAQLGSARYSRSHFDAISRSVASAGSWSGEILLRRKDGELVPMWVSISSVRGIDGTLKNRIALFNDLTERKEQEEAVWRHANFDAVTGLPNRRLFLDRLHQAIEQARRTGSMIALMFLDLDRFKAVNDTLGHKAGDELLSVVAHRLGSCLRASDTVARLGGDEFTVIATNLAEVQALDQVARKIIGTVAQPITLDGAEIGVSTSIGIAVFPHDADNADDLLRKADAALYHAKAVGRNNHQFFTEELNRRTEQRAQFERNFVRGLQAGELFMMYQPQARLDDRSVFGFEALVRWMTPDRGMVGPDEFIPLTEETGHAITLGNFVIRRVCADMRLLREAGLVVPRVSINVSARQLASDVPLEQTILDACAEEGIDPACLAIEVTENSLLASDEHAASLLVRLNDAGLTVSLDDFGKGYSSLSRLKKLPVQTIKIDREFIRNLPGDEDDVALVSAVIAMGRGMELDVIAEGVETEEQAACLTALGCVKAQGWLLGRPMPLEKMMDLLRDLQPASHRPRPLAEVEVA</sequence>
<dbReference type="NCBIfam" id="TIGR00229">
    <property type="entry name" value="sensory_box"/>
    <property type="match status" value="3"/>
</dbReference>
<dbReference type="PROSITE" id="PS01219">
    <property type="entry name" value="AMMONIUM_TRANSP"/>
    <property type="match status" value="1"/>
</dbReference>
<dbReference type="PANTHER" id="PTHR44757:SF2">
    <property type="entry name" value="BIOFILM ARCHITECTURE MAINTENANCE PROTEIN MBAA"/>
    <property type="match status" value="1"/>
</dbReference>
<evidence type="ECO:0000313" key="14">
    <source>
        <dbReference type="Proteomes" id="UP000584642"/>
    </source>
</evidence>
<evidence type="ECO:0000313" key="13">
    <source>
        <dbReference type="EMBL" id="NYZ22816.1"/>
    </source>
</evidence>
<feature type="transmembrane region" description="Helical" evidence="8">
    <location>
        <begin position="284"/>
        <end position="302"/>
    </location>
</feature>
<comment type="similarity">
    <text evidence="2">Belongs to the ammonia transporter channel (TC 1.A.11.2) family.</text>
</comment>
<evidence type="ECO:0000256" key="5">
    <source>
        <dbReference type="ARBA" id="ARBA00022989"/>
    </source>
</evidence>
<dbReference type="PROSITE" id="PS50887">
    <property type="entry name" value="GGDEF"/>
    <property type="match status" value="1"/>
</dbReference>
<dbReference type="InterPro" id="IPR018047">
    <property type="entry name" value="Ammonium_transpt_CS"/>
</dbReference>
<dbReference type="Gene3D" id="1.10.3430.10">
    <property type="entry name" value="Ammonium transporter AmtB like domains"/>
    <property type="match status" value="1"/>
</dbReference>
<dbReference type="Gene3D" id="3.30.450.20">
    <property type="entry name" value="PAS domain"/>
    <property type="match status" value="3"/>
</dbReference>
<dbReference type="SUPFAM" id="SSF55785">
    <property type="entry name" value="PYP-like sensor domain (PAS domain)"/>
    <property type="match status" value="3"/>
</dbReference>
<evidence type="ECO:0000259" key="9">
    <source>
        <dbReference type="PROSITE" id="PS50112"/>
    </source>
</evidence>
<dbReference type="EMBL" id="JABFDB010000021">
    <property type="protein sequence ID" value="NYZ22816.1"/>
    <property type="molecule type" value="Genomic_DNA"/>
</dbReference>
<dbReference type="InterPro" id="IPR001633">
    <property type="entry name" value="EAL_dom"/>
</dbReference>
<dbReference type="InterPro" id="IPR052155">
    <property type="entry name" value="Biofilm_reg_signaling"/>
</dbReference>
<feature type="transmembrane region" description="Helical" evidence="8">
    <location>
        <begin position="159"/>
        <end position="180"/>
    </location>
</feature>
<dbReference type="SMART" id="SM00091">
    <property type="entry name" value="PAS"/>
    <property type="match status" value="3"/>
</dbReference>
<protein>
    <submittedName>
        <fullName evidence="13">Ammonium transporter</fullName>
    </submittedName>
</protein>
<dbReference type="Pfam" id="PF00990">
    <property type="entry name" value="GGDEF"/>
    <property type="match status" value="1"/>
</dbReference>
<dbReference type="Gene3D" id="3.20.20.450">
    <property type="entry name" value="EAL domain"/>
    <property type="match status" value="1"/>
</dbReference>
<dbReference type="Gene3D" id="3.30.70.270">
    <property type="match status" value="1"/>
</dbReference>
<accession>A0ABX2TF39</accession>
<feature type="domain" description="PAC" evidence="10">
    <location>
        <begin position="758"/>
        <end position="810"/>
    </location>
</feature>
<feature type="transmembrane region" description="Helical" evidence="8">
    <location>
        <begin position="355"/>
        <end position="376"/>
    </location>
</feature>
<feature type="domain" description="PAS" evidence="9">
    <location>
        <begin position="449"/>
        <end position="491"/>
    </location>
</feature>
<feature type="transmembrane region" description="Helical" evidence="8">
    <location>
        <begin position="87"/>
        <end position="111"/>
    </location>
</feature>
<evidence type="ECO:0000259" key="12">
    <source>
        <dbReference type="PROSITE" id="PS50887"/>
    </source>
</evidence>
<comment type="subcellular location">
    <subcellularLocation>
        <location evidence="1">Membrane</location>
        <topology evidence="1">Multi-pass membrane protein</topology>
    </subcellularLocation>
</comment>
<evidence type="ECO:0000256" key="8">
    <source>
        <dbReference type="SAM" id="Phobius"/>
    </source>
</evidence>
<keyword evidence="7" id="KW-0924">Ammonia transport</keyword>
<dbReference type="Pfam" id="PF13426">
    <property type="entry name" value="PAS_9"/>
    <property type="match status" value="2"/>
</dbReference>
<evidence type="ECO:0000256" key="7">
    <source>
        <dbReference type="ARBA" id="ARBA00023177"/>
    </source>
</evidence>
<feature type="domain" description="EAL" evidence="11">
    <location>
        <begin position="984"/>
        <end position="1239"/>
    </location>
</feature>
<evidence type="ECO:0000256" key="6">
    <source>
        <dbReference type="ARBA" id="ARBA00023136"/>
    </source>
</evidence>
<feature type="transmembrane region" description="Helical" evidence="8">
    <location>
        <begin position="231"/>
        <end position="255"/>
    </location>
</feature>
<dbReference type="CDD" id="cd01949">
    <property type="entry name" value="GGDEF"/>
    <property type="match status" value="1"/>
</dbReference>
<dbReference type="NCBIfam" id="TIGR00836">
    <property type="entry name" value="amt"/>
    <property type="match status" value="1"/>
</dbReference>
<dbReference type="InterPro" id="IPR024041">
    <property type="entry name" value="NH4_transpt_AmtB-like_dom"/>
</dbReference>
<dbReference type="Proteomes" id="UP000584642">
    <property type="component" value="Unassembled WGS sequence"/>
</dbReference>
<organism evidence="13 14">
    <name type="scientific">Azospirillum oleiclasticum</name>
    <dbReference type="NCBI Taxonomy" id="2735135"/>
    <lineage>
        <taxon>Bacteria</taxon>
        <taxon>Pseudomonadati</taxon>
        <taxon>Pseudomonadota</taxon>
        <taxon>Alphaproteobacteria</taxon>
        <taxon>Rhodospirillales</taxon>
        <taxon>Azospirillaceae</taxon>
        <taxon>Azospirillum</taxon>
    </lineage>
</organism>
<dbReference type="Pfam" id="PF00909">
    <property type="entry name" value="Ammonium_transp"/>
    <property type="match status" value="1"/>
</dbReference>
<dbReference type="SMART" id="SM00267">
    <property type="entry name" value="GGDEF"/>
    <property type="match status" value="1"/>
</dbReference>
<gene>
    <name evidence="13" type="primary">amt</name>
    <name evidence="13" type="ORF">HND93_24160</name>
</gene>
<dbReference type="PROSITE" id="PS50112">
    <property type="entry name" value="PAS"/>
    <property type="match status" value="2"/>
</dbReference>
<dbReference type="SUPFAM" id="SSF141868">
    <property type="entry name" value="EAL domain-like"/>
    <property type="match status" value="1"/>
</dbReference>
<dbReference type="PROSITE" id="PS50113">
    <property type="entry name" value="PAC"/>
    <property type="match status" value="1"/>
</dbReference>
<dbReference type="Pfam" id="PF13188">
    <property type="entry name" value="PAS_8"/>
    <property type="match status" value="1"/>
</dbReference>
<dbReference type="CDD" id="cd00130">
    <property type="entry name" value="PAS"/>
    <property type="match status" value="2"/>
</dbReference>
<evidence type="ECO:0000256" key="3">
    <source>
        <dbReference type="ARBA" id="ARBA00022448"/>
    </source>
</evidence>
<dbReference type="InterPro" id="IPR001905">
    <property type="entry name" value="Ammonium_transpt"/>
</dbReference>
<dbReference type="InterPro" id="IPR000160">
    <property type="entry name" value="GGDEF_dom"/>
</dbReference>
<keyword evidence="4 8" id="KW-0812">Transmembrane</keyword>
<dbReference type="InterPro" id="IPR000700">
    <property type="entry name" value="PAS-assoc_C"/>
</dbReference>
<evidence type="ECO:0000259" key="11">
    <source>
        <dbReference type="PROSITE" id="PS50883"/>
    </source>
</evidence>
<dbReference type="InterPro" id="IPR035919">
    <property type="entry name" value="EAL_sf"/>
</dbReference>
<dbReference type="InterPro" id="IPR000014">
    <property type="entry name" value="PAS"/>
</dbReference>
<keyword evidence="3" id="KW-0813">Transport</keyword>
<keyword evidence="6 8" id="KW-0472">Membrane</keyword>
<feature type="transmembrane region" description="Helical" evidence="8">
    <location>
        <begin position="49"/>
        <end position="67"/>
    </location>
</feature>
<proteinExistence type="inferred from homology"/>
<dbReference type="SMART" id="SM00052">
    <property type="entry name" value="EAL"/>
    <property type="match status" value="1"/>
</dbReference>
<evidence type="ECO:0000259" key="10">
    <source>
        <dbReference type="PROSITE" id="PS50113"/>
    </source>
</evidence>
<dbReference type="InterPro" id="IPR043128">
    <property type="entry name" value="Rev_trsase/Diguanyl_cyclase"/>
</dbReference>
<reference evidence="13 14" key="1">
    <citation type="submission" date="2020-05" db="EMBL/GenBank/DDBJ databases">
        <title>Azospirillum oleiclasticum sp. nov, a nitrogen-fixing and heavy crude oil-emulsifying bacterium isolated from the crude oil of Yumen Oilfield.</title>
        <authorList>
            <person name="Wu D."/>
            <person name="Cai M."/>
            <person name="Zhang X."/>
        </authorList>
    </citation>
    <scope>NUCLEOTIDE SEQUENCE [LARGE SCALE GENOMIC DNA]</scope>
    <source>
        <strain evidence="13 14">ROY-1-1-2</strain>
    </source>
</reference>
<keyword evidence="5 8" id="KW-1133">Transmembrane helix</keyword>
<evidence type="ECO:0000256" key="1">
    <source>
        <dbReference type="ARBA" id="ARBA00004141"/>
    </source>
</evidence>